<feature type="domain" description="EF-hand" evidence="4">
    <location>
        <begin position="7"/>
        <end position="42"/>
    </location>
</feature>
<dbReference type="WBParaSite" id="maker-uti_cns_0002421-snap-gene-0.9-mRNA-1">
    <property type="protein sequence ID" value="maker-uti_cns_0002421-snap-gene-0.9-mRNA-1"/>
    <property type="gene ID" value="maker-uti_cns_0002421-snap-gene-0.9"/>
</dbReference>
<dbReference type="InterPro" id="IPR050230">
    <property type="entry name" value="CALM/Myosin/TropC-like"/>
</dbReference>
<evidence type="ECO:0000313" key="5">
    <source>
        <dbReference type="Proteomes" id="UP000095280"/>
    </source>
</evidence>
<proteinExistence type="predicted"/>
<dbReference type="InterPro" id="IPR011992">
    <property type="entry name" value="EF-hand-dom_pair"/>
</dbReference>
<name>A0A1I8GUY9_9PLAT</name>
<dbReference type="PROSITE" id="PS00018">
    <property type="entry name" value="EF_HAND_1"/>
    <property type="match status" value="3"/>
</dbReference>
<feature type="domain" description="EF-hand" evidence="4">
    <location>
        <begin position="43"/>
        <end position="78"/>
    </location>
</feature>
<dbReference type="FunFam" id="1.10.238.10:FF:000181">
    <property type="entry name" value="CALML5 isoform 1"/>
    <property type="match status" value="1"/>
</dbReference>
<dbReference type="CDD" id="cd00051">
    <property type="entry name" value="EFh"/>
    <property type="match status" value="2"/>
</dbReference>
<dbReference type="Pfam" id="PF13499">
    <property type="entry name" value="EF-hand_7"/>
    <property type="match status" value="2"/>
</dbReference>
<dbReference type="InterPro" id="IPR018247">
    <property type="entry name" value="EF_Hand_1_Ca_BS"/>
</dbReference>
<dbReference type="InterPro" id="IPR002048">
    <property type="entry name" value="EF_hand_dom"/>
</dbReference>
<evidence type="ECO:0000313" key="6">
    <source>
        <dbReference type="WBParaSite" id="maker-uti_cns_0002421-snap-gene-0.9-mRNA-1"/>
    </source>
</evidence>
<dbReference type="STRING" id="282301.A0A1I8GUY9"/>
<dbReference type="OrthoDB" id="26525at2759"/>
<sequence length="151" mass="17443">MQSLTPAQVSEYQEAFKLFDKNNDGKITPAELGVAMRNLGQNPTEADIQKMISDVDHKKKGYVEFEEFVEMMEKKKRETDTEQELRKVFKIFDKNNDGKISSEELRYVMNSLGENLTESDVNEMIRQADKNQDGFVDFQEFKLLMDTLGGI</sequence>
<keyword evidence="1" id="KW-0479">Metal-binding</keyword>
<evidence type="ECO:0000259" key="4">
    <source>
        <dbReference type="PROSITE" id="PS50222"/>
    </source>
</evidence>
<feature type="domain" description="EF-hand" evidence="4">
    <location>
        <begin position="116"/>
        <end position="151"/>
    </location>
</feature>
<dbReference type="SMART" id="SM00054">
    <property type="entry name" value="EFh"/>
    <property type="match status" value="4"/>
</dbReference>
<dbReference type="AlphaFoldDB" id="A0A1I8GUY9"/>
<dbReference type="Proteomes" id="UP000095280">
    <property type="component" value="Unplaced"/>
</dbReference>
<dbReference type="PANTHER" id="PTHR23048">
    <property type="entry name" value="MYOSIN LIGHT CHAIN 1, 3"/>
    <property type="match status" value="1"/>
</dbReference>
<accession>A0A1I8GUY9</accession>
<dbReference type="PROSITE" id="PS50222">
    <property type="entry name" value="EF_HAND_2"/>
    <property type="match status" value="4"/>
</dbReference>
<evidence type="ECO:0000313" key="7">
    <source>
        <dbReference type="WBParaSite" id="maker-uti_cns_0003246-snap-gene-0.22-mRNA-1"/>
    </source>
</evidence>
<dbReference type="SUPFAM" id="SSF47473">
    <property type="entry name" value="EF-hand"/>
    <property type="match status" value="1"/>
</dbReference>
<dbReference type="PANTHER" id="PTHR23048:SF0">
    <property type="entry name" value="CALMODULIN LIKE 3"/>
    <property type="match status" value="1"/>
</dbReference>
<protein>
    <submittedName>
        <fullName evidence="6 7">Calmodulin</fullName>
    </submittedName>
</protein>
<keyword evidence="2" id="KW-0677">Repeat</keyword>
<evidence type="ECO:0000256" key="3">
    <source>
        <dbReference type="ARBA" id="ARBA00022837"/>
    </source>
</evidence>
<dbReference type="Gene3D" id="1.10.238.10">
    <property type="entry name" value="EF-hand"/>
    <property type="match status" value="2"/>
</dbReference>
<evidence type="ECO:0000256" key="1">
    <source>
        <dbReference type="ARBA" id="ARBA00022723"/>
    </source>
</evidence>
<dbReference type="WBParaSite" id="maker-uti_cns_0003246-snap-gene-0.22-mRNA-1">
    <property type="protein sequence ID" value="maker-uti_cns_0003246-snap-gene-0.22-mRNA-1"/>
    <property type="gene ID" value="maker-uti_cns_0003246-snap-gene-0.22"/>
</dbReference>
<feature type="domain" description="EF-hand" evidence="4">
    <location>
        <begin position="80"/>
        <end position="115"/>
    </location>
</feature>
<organism evidence="5 7">
    <name type="scientific">Macrostomum lignano</name>
    <dbReference type="NCBI Taxonomy" id="282301"/>
    <lineage>
        <taxon>Eukaryota</taxon>
        <taxon>Metazoa</taxon>
        <taxon>Spiralia</taxon>
        <taxon>Lophotrochozoa</taxon>
        <taxon>Platyhelminthes</taxon>
        <taxon>Rhabditophora</taxon>
        <taxon>Macrostomorpha</taxon>
        <taxon>Macrostomida</taxon>
        <taxon>Macrostomidae</taxon>
        <taxon>Macrostomum</taxon>
    </lineage>
</organism>
<dbReference type="FunFam" id="1.10.238.10:FF:000251">
    <property type="entry name" value="Calmodulin-related protein 97A"/>
    <property type="match status" value="1"/>
</dbReference>
<dbReference type="GO" id="GO:0005509">
    <property type="term" value="F:calcium ion binding"/>
    <property type="evidence" value="ECO:0007669"/>
    <property type="project" value="InterPro"/>
</dbReference>
<dbReference type="GO" id="GO:0016460">
    <property type="term" value="C:myosin II complex"/>
    <property type="evidence" value="ECO:0007669"/>
    <property type="project" value="TreeGrafter"/>
</dbReference>
<evidence type="ECO:0000256" key="2">
    <source>
        <dbReference type="ARBA" id="ARBA00022737"/>
    </source>
</evidence>
<reference evidence="6 7" key="1">
    <citation type="submission" date="2016-11" db="UniProtKB">
        <authorList>
            <consortium name="WormBaseParasite"/>
        </authorList>
    </citation>
    <scope>IDENTIFICATION</scope>
</reference>
<keyword evidence="5" id="KW-1185">Reference proteome</keyword>
<keyword evidence="3" id="KW-0106">Calcium</keyword>